<reference evidence="1 2" key="1">
    <citation type="submission" date="2015-01" db="EMBL/GenBank/DDBJ databases">
        <title>Evolution of Trichinella species and genotypes.</title>
        <authorList>
            <person name="Korhonen P.K."/>
            <person name="Edoardo P."/>
            <person name="Giuseppe L.R."/>
            <person name="Gasser R.B."/>
        </authorList>
    </citation>
    <scope>NUCLEOTIDE SEQUENCE [LARGE SCALE GENOMIC DNA]</scope>
    <source>
        <strain evidence="1">ISS1980</strain>
    </source>
</reference>
<keyword evidence="2" id="KW-1185">Reference proteome</keyword>
<proteinExistence type="predicted"/>
<accession>A0A0V1MPP3</accession>
<organism evidence="1 2">
    <name type="scientific">Trichinella papuae</name>
    <dbReference type="NCBI Taxonomy" id="268474"/>
    <lineage>
        <taxon>Eukaryota</taxon>
        <taxon>Metazoa</taxon>
        <taxon>Ecdysozoa</taxon>
        <taxon>Nematoda</taxon>
        <taxon>Enoplea</taxon>
        <taxon>Dorylaimia</taxon>
        <taxon>Trichinellida</taxon>
        <taxon>Trichinellidae</taxon>
        <taxon>Trichinella</taxon>
    </lineage>
</organism>
<dbReference type="Proteomes" id="UP000054843">
    <property type="component" value="Unassembled WGS sequence"/>
</dbReference>
<evidence type="ECO:0000313" key="2">
    <source>
        <dbReference type="Proteomes" id="UP000054843"/>
    </source>
</evidence>
<evidence type="ECO:0000313" key="1">
    <source>
        <dbReference type="EMBL" id="KRZ73535.1"/>
    </source>
</evidence>
<dbReference type="EMBL" id="JYDO01000062">
    <property type="protein sequence ID" value="KRZ73536.1"/>
    <property type="molecule type" value="Genomic_DNA"/>
</dbReference>
<dbReference type="EMBL" id="JYDO01000062">
    <property type="protein sequence ID" value="KRZ73535.1"/>
    <property type="molecule type" value="Genomic_DNA"/>
</dbReference>
<name>A0A0V1MPP3_9BILA</name>
<comment type="caution">
    <text evidence="1">The sequence shown here is derived from an EMBL/GenBank/DDBJ whole genome shotgun (WGS) entry which is preliminary data.</text>
</comment>
<gene>
    <name evidence="1" type="ORF">T10_2674</name>
</gene>
<sequence length="68" mass="7977">LVKDEVNFVFHLFPIYCISMFYSPNNFGTWYCITVLDSICCASGVERSIARNDFNRRIKSKTKYKTPK</sequence>
<feature type="non-terminal residue" evidence="1">
    <location>
        <position position="1"/>
    </location>
</feature>
<dbReference type="AlphaFoldDB" id="A0A0V1MPP3"/>
<protein>
    <submittedName>
        <fullName evidence="1">Uncharacterized protein</fullName>
    </submittedName>
</protein>